<dbReference type="PROSITE" id="PS50112">
    <property type="entry name" value="PAS"/>
    <property type="match status" value="1"/>
</dbReference>
<accession>A0A6G7VEI1</accession>
<feature type="domain" description="HD-GYP" evidence="3">
    <location>
        <begin position="479"/>
        <end position="674"/>
    </location>
</feature>
<dbReference type="Pfam" id="PF08448">
    <property type="entry name" value="PAS_4"/>
    <property type="match status" value="1"/>
</dbReference>
<dbReference type="EMBL" id="CP048029">
    <property type="protein sequence ID" value="QIK38449.1"/>
    <property type="molecule type" value="Genomic_DNA"/>
</dbReference>
<evidence type="ECO:0000256" key="1">
    <source>
        <dbReference type="SAM" id="Phobius"/>
    </source>
</evidence>
<feature type="transmembrane region" description="Helical" evidence="1">
    <location>
        <begin position="311"/>
        <end position="333"/>
    </location>
</feature>
<dbReference type="Gene3D" id="3.30.450.20">
    <property type="entry name" value="PAS domain"/>
    <property type="match status" value="1"/>
</dbReference>
<keyword evidence="1" id="KW-0472">Membrane</keyword>
<dbReference type="PANTHER" id="PTHR45228:SF1">
    <property type="entry name" value="CYCLIC DI-GMP PHOSPHODIESTERASE TM_0186"/>
    <property type="match status" value="1"/>
</dbReference>
<proteinExistence type="predicted"/>
<evidence type="ECO:0000313" key="5">
    <source>
        <dbReference type="Proteomes" id="UP000502699"/>
    </source>
</evidence>
<dbReference type="PANTHER" id="PTHR45228">
    <property type="entry name" value="CYCLIC DI-GMP PHOSPHODIESTERASE TM_0186-RELATED"/>
    <property type="match status" value="1"/>
</dbReference>
<sequence length="683" mass="75506">MNIPIRLALVALVLSLMLAIYGIIRFADAERARDLQSLQIQLNLAAEGRAEAIGRWIEGQYAALEGLARDQSLLTQLRRLREAPDKQIEQGLNDLLEDAARAIEGAGDWLSDPPPTLGRRPVGDWFILDPEDRPIAAVNGTSVLTPELIAWLGGTPLSERGMLDLHLGAAGRLLLGWLVPIRDPENAEEVIGRLLALHPLDAGLFDLLKTPGLTARTAESYLIRRRGHLIEYLSPLLDGSEPLSKRLAINTEGLIDAAALERPGQFHQGYNYALRESYAISRPIPATDWVLVQRIGAAEALAASDAWRMTLISGLTLIAVLIGSALVLVWFYASSRKVEALAESYRQAAERFERLSGFLDILADSQPHPILVVDASGHLTYANRRLAELTGLAVDEIRGRSLTAVFGQETGAHLSLAAQRVRETQSPQVETAALRDPEGQERVWRVHYQPFITSIVGSSPGVLITIEDLTELMRERARRERNTQRLIDTLVALVDERDPDAAHQSRYVVEVARAIADELGFDAIQRTTVEQAARLVNLGKIRIPRAILMKEKQLTEQELSRVREALDSGPQILCGIEFDGPVIETLEQVNEWADGSGRPKGLKGEQILPSAQVVALANDFVALISPRAFREAKGLDEAVSLLMQEIGRRFERRYVLALLNQLDNRGGRERWAEISQRRAIEVG</sequence>
<keyword evidence="1" id="KW-1133">Transmembrane helix</keyword>
<name>A0A6G7VEI1_9GAMM</name>
<evidence type="ECO:0000313" key="4">
    <source>
        <dbReference type="EMBL" id="QIK38449.1"/>
    </source>
</evidence>
<keyword evidence="5" id="KW-1185">Reference proteome</keyword>
<keyword evidence="1" id="KW-0812">Transmembrane</keyword>
<organism evidence="4 5">
    <name type="scientific">Caldichromatium japonicum</name>
    <dbReference type="NCBI Taxonomy" id="2699430"/>
    <lineage>
        <taxon>Bacteria</taxon>
        <taxon>Pseudomonadati</taxon>
        <taxon>Pseudomonadota</taxon>
        <taxon>Gammaproteobacteria</taxon>
        <taxon>Chromatiales</taxon>
        <taxon>Chromatiaceae</taxon>
        <taxon>Caldichromatium</taxon>
    </lineage>
</organism>
<dbReference type="SUPFAM" id="SSF109604">
    <property type="entry name" value="HD-domain/PDEase-like"/>
    <property type="match status" value="1"/>
</dbReference>
<dbReference type="InterPro" id="IPR000014">
    <property type="entry name" value="PAS"/>
</dbReference>
<dbReference type="Proteomes" id="UP000502699">
    <property type="component" value="Chromosome"/>
</dbReference>
<dbReference type="InterPro" id="IPR052020">
    <property type="entry name" value="Cyclic_di-GMP/3'3'-cGAMP_PDE"/>
</dbReference>
<dbReference type="CDD" id="cd00130">
    <property type="entry name" value="PAS"/>
    <property type="match status" value="1"/>
</dbReference>
<dbReference type="InterPro" id="IPR037522">
    <property type="entry name" value="HD_GYP_dom"/>
</dbReference>
<dbReference type="SUPFAM" id="SSF55785">
    <property type="entry name" value="PYP-like sensor domain (PAS domain)"/>
    <property type="match status" value="1"/>
</dbReference>
<dbReference type="InterPro" id="IPR013656">
    <property type="entry name" value="PAS_4"/>
</dbReference>
<dbReference type="PROSITE" id="PS51832">
    <property type="entry name" value="HD_GYP"/>
    <property type="match status" value="1"/>
</dbReference>
<dbReference type="Pfam" id="PF13487">
    <property type="entry name" value="HD_5"/>
    <property type="match status" value="1"/>
</dbReference>
<reference evidence="5" key="1">
    <citation type="submission" date="2020-01" db="EMBL/GenBank/DDBJ databases">
        <title>Caldichromatium gen. nov., sp. nov., a thermophilic purple sulfur bacterium member of the family Chromatiaceae isolated from Nakabusa hot spring, Japan.</title>
        <authorList>
            <person name="Saini M.K."/>
            <person name="Hanada S."/>
            <person name="Tank M."/>
        </authorList>
    </citation>
    <scope>NUCLEOTIDE SEQUENCE [LARGE SCALE GENOMIC DNA]</scope>
    <source>
        <strain evidence="5">No.7</strain>
    </source>
</reference>
<dbReference type="RefSeq" id="WP_166271206.1">
    <property type="nucleotide sequence ID" value="NZ_CP048029.1"/>
</dbReference>
<dbReference type="SMART" id="SM00091">
    <property type="entry name" value="PAS"/>
    <property type="match status" value="1"/>
</dbReference>
<dbReference type="KEGG" id="cjap:GWK36_11195"/>
<protein>
    <submittedName>
        <fullName evidence="4">PAS domain S-box protein</fullName>
    </submittedName>
</protein>
<dbReference type="InterPro" id="IPR035965">
    <property type="entry name" value="PAS-like_dom_sf"/>
</dbReference>
<evidence type="ECO:0000259" key="3">
    <source>
        <dbReference type="PROSITE" id="PS51832"/>
    </source>
</evidence>
<dbReference type="Gene3D" id="1.10.3210.10">
    <property type="entry name" value="Hypothetical protein af1432"/>
    <property type="match status" value="1"/>
</dbReference>
<feature type="domain" description="PAS" evidence="2">
    <location>
        <begin position="351"/>
        <end position="425"/>
    </location>
</feature>
<dbReference type="AlphaFoldDB" id="A0A6G7VEI1"/>
<gene>
    <name evidence="4" type="ORF">GWK36_11195</name>
</gene>
<evidence type="ECO:0000259" key="2">
    <source>
        <dbReference type="PROSITE" id="PS50112"/>
    </source>
</evidence>
<dbReference type="NCBIfam" id="TIGR00229">
    <property type="entry name" value="sensory_box"/>
    <property type="match status" value="1"/>
</dbReference>